<sequence>MEVLFAIVGSLAAKAAEYTVDPTARQLGYLFKPRSKSLNLQSKVQYLKDARERVQQSVEAATRKGELIFDDVQRWLTVTDEKISEQAARQLREDEEKATKGCFVGFCPDFKSRYQLSRKAEKEANAIAQLLSEKDAFEDVSYLPAVEVTDIIRPVKEFEAFGSRSVAFDGLMETLEDDTVSKIGVYGMGGVGKTTLVKEIARQAKVKLSFDEVVFVAVTQTPKTVNLQNEIANQLGMKLDNDPSPDVRAARLCDRLKKSKKVLVILDDIWEEQEVDTLGIPSADQHRGCKILMTSRRLVVLKRMDSQPNISIETLKEDEAWKLFKKMAGHIVECSEIRSIAVEVVKRCAGLPIAIATIAKALKPKDKLFEWRDALRQLSKPSKTNFEGIPAYAYKAIELSYKFLEGDELGPIFLLCSIMGHNATVEELLRYVIGLGFIHDVNTMEESRGRVLTLVNNLTASCLLLEDSHPNCFDMHDVVRDAAQSIASRDRHWLALFKELPNEKKMKESQLISLQNAEVNEILYHELECPTLNYFSIGMDRFSSLKISNDFFKGMQRLKVLEFGKTNFTTLPSSLGFLKTLCTLRLIDCDLEDIAIFGELENLEILDLRGSRMEMLPKEIGQLTRIKLLDLTECRRLKHLSRLTTLEIHIRHAKAIPKDNLFLGKMKRFKISIGNEMWSCLYLEGLEDVEEMLYYPSVESFGQLRFMKVKSCHRLKNLFSFSIAKRLRLLEELEVILPVIERYEIYEMDNLKRLQWEGNLNSTIQHLFREKHAMKEEGETSKEDQSKPSTSNAQLQQDSFFGNDFFILVYGSRKLIESNATPPILFCLD</sequence>
<evidence type="ECO:0000313" key="7">
    <source>
        <dbReference type="Proteomes" id="UP000436088"/>
    </source>
</evidence>
<comment type="similarity">
    <text evidence="1">Belongs to the disease resistance NB-LRR family.</text>
</comment>
<dbReference type="SUPFAM" id="SSF52540">
    <property type="entry name" value="P-loop containing nucleoside triphosphate hydrolases"/>
    <property type="match status" value="1"/>
</dbReference>
<name>A0A6A2Y9D3_HIBSY</name>
<reference evidence="6" key="1">
    <citation type="submission" date="2019-09" db="EMBL/GenBank/DDBJ databases">
        <title>Draft genome information of white flower Hibiscus syriacus.</title>
        <authorList>
            <person name="Kim Y.-M."/>
        </authorList>
    </citation>
    <scope>NUCLEOTIDE SEQUENCE [LARGE SCALE GENOMIC DNA]</scope>
    <source>
        <strain evidence="6">YM2019G1</strain>
    </source>
</reference>
<evidence type="ECO:0000256" key="4">
    <source>
        <dbReference type="ARBA" id="ARBA00022840"/>
    </source>
</evidence>
<dbReference type="Proteomes" id="UP000436088">
    <property type="component" value="Unassembled WGS sequence"/>
</dbReference>
<keyword evidence="3" id="KW-0611">Plant defense</keyword>
<dbReference type="Pfam" id="PF23247">
    <property type="entry name" value="LRR_RPS2"/>
    <property type="match status" value="1"/>
</dbReference>
<dbReference type="FunFam" id="3.40.50.300:FF:001091">
    <property type="entry name" value="Probable disease resistance protein At1g61300"/>
    <property type="match status" value="1"/>
</dbReference>
<dbReference type="PRINTS" id="PR00364">
    <property type="entry name" value="DISEASERSIST"/>
</dbReference>
<dbReference type="Gene3D" id="3.80.10.10">
    <property type="entry name" value="Ribonuclease Inhibitor"/>
    <property type="match status" value="1"/>
</dbReference>
<keyword evidence="2" id="KW-0547">Nucleotide-binding</keyword>
<evidence type="ECO:0000313" key="6">
    <source>
        <dbReference type="EMBL" id="KAE8673816.1"/>
    </source>
</evidence>
<evidence type="ECO:0000256" key="3">
    <source>
        <dbReference type="ARBA" id="ARBA00022821"/>
    </source>
</evidence>
<dbReference type="GO" id="GO:0006952">
    <property type="term" value="P:defense response"/>
    <property type="evidence" value="ECO:0007669"/>
    <property type="project" value="UniProtKB-KW"/>
</dbReference>
<dbReference type="GO" id="GO:0043531">
    <property type="term" value="F:ADP binding"/>
    <property type="evidence" value="ECO:0007669"/>
    <property type="project" value="InterPro"/>
</dbReference>
<evidence type="ECO:0000256" key="2">
    <source>
        <dbReference type="ARBA" id="ARBA00022741"/>
    </source>
</evidence>
<dbReference type="SUPFAM" id="SSF52058">
    <property type="entry name" value="L domain-like"/>
    <property type="match status" value="1"/>
</dbReference>
<keyword evidence="4" id="KW-0067">ATP-binding</keyword>
<dbReference type="Gene3D" id="3.40.50.300">
    <property type="entry name" value="P-loop containing nucleotide triphosphate hydrolases"/>
    <property type="match status" value="1"/>
</dbReference>
<organism evidence="6 7">
    <name type="scientific">Hibiscus syriacus</name>
    <name type="common">Rose of Sharon</name>
    <dbReference type="NCBI Taxonomy" id="106335"/>
    <lineage>
        <taxon>Eukaryota</taxon>
        <taxon>Viridiplantae</taxon>
        <taxon>Streptophyta</taxon>
        <taxon>Embryophyta</taxon>
        <taxon>Tracheophyta</taxon>
        <taxon>Spermatophyta</taxon>
        <taxon>Magnoliopsida</taxon>
        <taxon>eudicotyledons</taxon>
        <taxon>Gunneridae</taxon>
        <taxon>Pentapetalae</taxon>
        <taxon>rosids</taxon>
        <taxon>malvids</taxon>
        <taxon>Malvales</taxon>
        <taxon>Malvaceae</taxon>
        <taxon>Malvoideae</taxon>
        <taxon>Hibiscus</taxon>
    </lineage>
</organism>
<dbReference type="AlphaFoldDB" id="A0A6A2Y9D3"/>
<evidence type="ECO:0000259" key="5">
    <source>
        <dbReference type="SMART" id="SM00382"/>
    </source>
</evidence>
<dbReference type="SMART" id="SM00382">
    <property type="entry name" value="AAA"/>
    <property type="match status" value="1"/>
</dbReference>
<dbReference type="InterPro" id="IPR057135">
    <property type="entry name" value="At4g27190-like_LRR"/>
</dbReference>
<dbReference type="InterPro" id="IPR050905">
    <property type="entry name" value="Plant_NBS-LRR"/>
</dbReference>
<proteinExistence type="inferred from homology"/>
<dbReference type="InterPro" id="IPR032675">
    <property type="entry name" value="LRR_dom_sf"/>
</dbReference>
<dbReference type="PANTHER" id="PTHR33463">
    <property type="entry name" value="NB-ARC DOMAIN-CONTAINING PROTEIN-RELATED"/>
    <property type="match status" value="1"/>
</dbReference>
<dbReference type="EMBL" id="VEPZ02001422">
    <property type="protein sequence ID" value="KAE8673816.1"/>
    <property type="molecule type" value="Genomic_DNA"/>
</dbReference>
<keyword evidence="7" id="KW-1185">Reference proteome</keyword>
<evidence type="ECO:0000256" key="1">
    <source>
        <dbReference type="ARBA" id="ARBA00008894"/>
    </source>
</evidence>
<comment type="caution">
    <text evidence="6">The sequence shown here is derived from an EMBL/GenBank/DDBJ whole genome shotgun (WGS) entry which is preliminary data.</text>
</comment>
<accession>A0A6A2Y9D3</accession>
<dbReference type="InterPro" id="IPR042197">
    <property type="entry name" value="Apaf_helical"/>
</dbReference>
<dbReference type="Gene3D" id="1.10.8.430">
    <property type="entry name" value="Helical domain of apoptotic protease-activating factors"/>
    <property type="match status" value="1"/>
</dbReference>
<dbReference type="InterPro" id="IPR002182">
    <property type="entry name" value="NB-ARC"/>
</dbReference>
<protein>
    <recommendedName>
        <fullName evidence="5">AAA+ ATPase domain-containing protein</fullName>
    </recommendedName>
</protein>
<gene>
    <name evidence="6" type="ORF">F3Y22_tig00111772pilonHSYRG00282</name>
</gene>
<dbReference type="PANTHER" id="PTHR33463:SF209">
    <property type="entry name" value="DISEASE RESISTANCE PROTEIN RPS2-LIKE"/>
    <property type="match status" value="1"/>
</dbReference>
<feature type="domain" description="AAA+ ATPase" evidence="5">
    <location>
        <begin position="179"/>
        <end position="325"/>
    </location>
</feature>
<dbReference type="InterPro" id="IPR027417">
    <property type="entry name" value="P-loop_NTPase"/>
</dbReference>
<dbReference type="Pfam" id="PF00931">
    <property type="entry name" value="NB-ARC"/>
    <property type="match status" value="1"/>
</dbReference>
<dbReference type="InterPro" id="IPR003593">
    <property type="entry name" value="AAA+_ATPase"/>
</dbReference>
<dbReference type="GO" id="GO:0005524">
    <property type="term" value="F:ATP binding"/>
    <property type="evidence" value="ECO:0007669"/>
    <property type="project" value="UniProtKB-KW"/>
</dbReference>